<dbReference type="InterPro" id="IPR004810">
    <property type="entry name" value="PurU"/>
</dbReference>
<evidence type="ECO:0000259" key="3">
    <source>
        <dbReference type="Pfam" id="PF00551"/>
    </source>
</evidence>
<dbReference type="GO" id="GO:0006730">
    <property type="term" value="P:one-carbon metabolic process"/>
    <property type="evidence" value="ECO:0007669"/>
    <property type="project" value="UniProtKB-KW"/>
</dbReference>
<dbReference type="EC" id="3.5.1.10" evidence="4"/>
<dbReference type="InterPro" id="IPR036477">
    <property type="entry name" value="Formyl_transf_N_sf"/>
</dbReference>
<dbReference type="AlphaFoldDB" id="A0A6J4QXD9"/>
<proteinExistence type="predicted"/>
<keyword evidence="2 4" id="KW-0378">Hydrolase</keyword>
<sequence length="84" mass="9539">MHPLWRWNAGELDAEITLVSSNHPDLSSRAQLYDIPFYHLPVKKETKAEQESAVLDLLSEDEVDLVVLARYVQILTRGFIDACG</sequence>
<reference evidence="4" key="1">
    <citation type="submission" date="2020-02" db="EMBL/GenBank/DDBJ databases">
        <authorList>
            <person name="Meier V. D."/>
        </authorList>
    </citation>
    <scope>NUCLEOTIDE SEQUENCE</scope>
    <source>
        <strain evidence="4">AVDCRST_MAG37</strain>
    </source>
</reference>
<evidence type="ECO:0000313" key="4">
    <source>
        <dbReference type="EMBL" id="CAA9450618.1"/>
    </source>
</evidence>
<organism evidence="4">
    <name type="scientific">uncultured Rubrobacteraceae bacterium</name>
    <dbReference type="NCBI Taxonomy" id="349277"/>
    <lineage>
        <taxon>Bacteria</taxon>
        <taxon>Bacillati</taxon>
        <taxon>Actinomycetota</taxon>
        <taxon>Rubrobacteria</taxon>
        <taxon>Rubrobacterales</taxon>
        <taxon>Rubrobacteraceae</taxon>
        <taxon>environmental samples</taxon>
    </lineage>
</organism>
<dbReference type="EMBL" id="CADCVD010000108">
    <property type="protein sequence ID" value="CAA9450618.1"/>
    <property type="molecule type" value="Genomic_DNA"/>
</dbReference>
<protein>
    <submittedName>
        <fullName evidence="4">Formyltetrahydrofolate deformylase</fullName>
        <ecNumber evidence="4">3.5.1.10</ecNumber>
    </submittedName>
</protein>
<dbReference type="PANTHER" id="PTHR42706">
    <property type="entry name" value="FORMYLTETRAHYDROFOLATE DEFORMYLASE"/>
    <property type="match status" value="1"/>
</dbReference>
<feature type="domain" description="Formyl transferase N-terminal" evidence="3">
    <location>
        <begin position="8"/>
        <end position="82"/>
    </location>
</feature>
<accession>A0A6J4QXD9</accession>
<gene>
    <name evidence="4" type="ORF">AVDCRST_MAG37-2292</name>
</gene>
<dbReference type="Gene3D" id="3.40.50.170">
    <property type="entry name" value="Formyl transferase, N-terminal domain"/>
    <property type="match status" value="1"/>
</dbReference>
<name>A0A6J4QXD9_9ACTN</name>
<dbReference type="PANTHER" id="PTHR42706:SF1">
    <property type="entry name" value="FORMYLTETRAHYDROFOLATE DEFORMYLASE 2, MITOCHONDRIAL"/>
    <property type="match status" value="1"/>
</dbReference>
<dbReference type="Pfam" id="PF00551">
    <property type="entry name" value="Formyl_trans_N"/>
    <property type="match status" value="1"/>
</dbReference>
<evidence type="ECO:0000256" key="2">
    <source>
        <dbReference type="ARBA" id="ARBA00022801"/>
    </source>
</evidence>
<dbReference type="GO" id="GO:0006189">
    <property type="term" value="P:'de novo' IMP biosynthetic process"/>
    <property type="evidence" value="ECO:0007669"/>
    <property type="project" value="InterPro"/>
</dbReference>
<keyword evidence="1" id="KW-0554">One-carbon metabolism</keyword>
<dbReference type="InterPro" id="IPR002376">
    <property type="entry name" value="Formyl_transf_N"/>
</dbReference>
<evidence type="ECO:0000256" key="1">
    <source>
        <dbReference type="ARBA" id="ARBA00022563"/>
    </source>
</evidence>
<dbReference type="SUPFAM" id="SSF53328">
    <property type="entry name" value="Formyltransferase"/>
    <property type="match status" value="1"/>
</dbReference>
<dbReference type="GO" id="GO:0008864">
    <property type="term" value="F:formyltetrahydrofolate deformylase activity"/>
    <property type="evidence" value="ECO:0007669"/>
    <property type="project" value="UniProtKB-EC"/>
</dbReference>